<evidence type="ECO:0000313" key="2">
    <source>
        <dbReference type="WBParaSite" id="RSKR_0000610900.1"/>
    </source>
</evidence>
<reference evidence="2" key="1">
    <citation type="submission" date="2016-11" db="UniProtKB">
        <authorList>
            <consortium name="WormBaseParasite"/>
        </authorList>
    </citation>
    <scope>IDENTIFICATION</scope>
    <source>
        <strain evidence="2">KR3021</strain>
    </source>
</reference>
<evidence type="ECO:0000313" key="1">
    <source>
        <dbReference type="Proteomes" id="UP000095286"/>
    </source>
</evidence>
<sequence>MNGGALYQITTYAIISFYENYSKPLVILSLIFGIVVLLEIYSLPTLWHKIKEIFSNNKDPDESKQGQREQHSPTLHPKRIKSSPPHFNPNNNGKLKKYGFSKKLERNKKKKDQLSCGGEDKLVASTSLRQLSSVEKDFHLESKPLPLINDVKSINDAFNGTPTLPAQPSPKAESKKCVSKNTPKLVPKGETDSSNLFSEPFVEVSRRHTNNISKNSQAPLPKLNKKVFLKHQGSKGELVSSKALSSHQKVMTHLVVNSSNKIKANALAKNETHPNNNNSFKLSLNEIEKSWKEYDEWSDLKTQSLVKTIETSCGNNSSARLPLKLYSSVLRDITLTTLNEPKIALSETNCTDNSIEKCKVGEWQTSEKIQITPKVPCTLEMDCTIVHQLKRSCELLMEKNEELLAEKSKGPPEESEFKFLTSWDDDEIFLGENKNSLSKFVPSSFPLTNIQIYPNQITHNIHESIEKEAIKEKEITSAYDYTLALFTNANNEERSSFADAPPFKSPFEDDGSWTSSLFFTPGATETKSNRFRFPISLNSELPNKTSETPAESSSDYNSMTPSPSSAGKEANLNNNCFFNQSAASHYSLEKTLLKGSDAFFTAPLCEYNPFIFPTPLGTIGYDGVEDGDEEPFEETVEEYDPSSIKKFIEIMIDTGDIDVEKHKSIKMRSHDLVTRPPFFTKPVIEQLPELPIRNTIIHKFPTFDEIQLENGYFEDKPSNKIPIQVVKPLCQPRAKRILKITKPTKPTLIERKIIPSKPPRLFAQKQQLPRQQRLLMTTATFFQPLYPINLRIVHVKQPHFKPQMMPPHHKSPVMQQFKLQLSPMFRQQFISPFNIQQPLPQMIHQPNPNPNLAPSQRQLNNIFRGNVCVQPLVQKIIPIKTFRDLCHFKETLYVLSHSLIKSEKIVVDKSLYTFLSYELEVKPSNVGFLTGVIVYRGIVSTNTYSNDGYIMDAQVLVNYYPKETSEDANPITAKGIIISIKPPIYYKSFTCIQVVVLIESLQSGLLLPNEFKAVIAKYTTSKICLRSFINTYPETTTELDIFTETISNSAAGQCFFKSMIDSFIPPPSKTFDDVNVAPMSNILDDDQIAMIKICLRNKTIASAYSMPGSGKTFAATEIANQDCFGMQIYVTHSDASADLLLRHFERFSKHKVRPFPLFNLSHRTPGSEYYESGEFGLGKESLLLLHVDESETKLK</sequence>
<dbReference type="Proteomes" id="UP000095286">
    <property type="component" value="Unplaced"/>
</dbReference>
<name>A0AC35U1B7_9BILA</name>
<organism evidence="1 2">
    <name type="scientific">Rhabditophanes sp. KR3021</name>
    <dbReference type="NCBI Taxonomy" id="114890"/>
    <lineage>
        <taxon>Eukaryota</taxon>
        <taxon>Metazoa</taxon>
        <taxon>Ecdysozoa</taxon>
        <taxon>Nematoda</taxon>
        <taxon>Chromadorea</taxon>
        <taxon>Rhabditida</taxon>
        <taxon>Tylenchina</taxon>
        <taxon>Panagrolaimomorpha</taxon>
        <taxon>Strongyloidoidea</taxon>
        <taxon>Alloionematidae</taxon>
        <taxon>Rhabditophanes</taxon>
    </lineage>
</organism>
<accession>A0AC35U1B7</accession>
<protein>
    <submittedName>
        <fullName evidence="2">DNA helicase</fullName>
    </submittedName>
</protein>
<dbReference type="WBParaSite" id="RSKR_0000610900.1">
    <property type="protein sequence ID" value="RSKR_0000610900.1"/>
    <property type="gene ID" value="RSKR_0000610900"/>
</dbReference>
<proteinExistence type="predicted"/>